<protein>
    <submittedName>
        <fullName evidence="2">Damage-inducible protein CinA</fullName>
    </submittedName>
</protein>
<reference evidence="2 3" key="1">
    <citation type="submission" date="2017-04" db="EMBL/GenBank/DDBJ databases">
        <title>Comparative genome analysis of Subtercola boreus.</title>
        <authorList>
            <person name="Cho Y.-J."/>
            <person name="Cho A."/>
            <person name="Kim O.-S."/>
            <person name="Lee J.-I."/>
        </authorList>
    </citation>
    <scope>NUCLEOTIDE SEQUENCE [LARGE SCALE GENOMIC DNA]</scope>
    <source>
        <strain evidence="2 3">P27444</strain>
    </source>
</reference>
<dbReference type="InterPro" id="IPR008136">
    <property type="entry name" value="CinA_C"/>
</dbReference>
<evidence type="ECO:0000313" key="2">
    <source>
        <dbReference type="EMBL" id="RFA14390.1"/>
    </source>
</evidence>
<feature type="domain" description="CinA C-terminal" evidence="1">
    <location>
        <begin position="3"/>
        <end position="150"/>
    </location>
</feature>
<dbReference type="EMBL" id="NBXA01000014">
    <property type="protein sequence ID" value="RFA14390.1"/>
    <property type="molecule type" value="Genomic_DNA"/>
</dbReference>
<dbReference type="AlphaFoldDB" id="A0A3E0VXF6"/>
<dbReference type="SUPFAM" id="SSF142433">
    <property type="entry name" value="CinA-like"/>
    <property type="match status" value="1"/>
</dbReference>
<name>A0A3E0VXF6_9MICO</name>
<evidence type="ECO:0000259" key="1">
    <source>
        <dbReference type="Pfam" id="PF02464"/>
    </source>
</evidence>
<dbReference type="Proteomes" id="UP000256709">
    <property type="component" value="Unassembled WGS sequence"/>
</dbReference>
<dbReference type="Pfam" id="PF02464">
    <property type="entry name" value="CinA"/>
    <property type="match status" value="1"/>
</dbReference>
<evidence type="ECO:0000313" key="3">
    <source>
        <dbReference type="Proteomes" id="UP000256709"/>
    </source>
</evidence>
<dbReference type="Gene3D" id="3.90.950.20">
    <property type="entry name" value="CinA-like"/>
    <property type="match status" value="1"/>
</dbReference>
<dbReference type="InterPro" id="IPR036653">
    <property type="entry name" value="CinA-like_C"/>
</dbReference>
<dbReference type="NCBIfam" id="TIGR00199">
    <property type="entry name" value="PncC_domain"/>
    <property type="match status" value="1"/>
</dbReference>
<dbReference type="OrthoDB" id="1253990at2"/>
<gene>
    <name evidence="2" type="ORF">B7R21_07075</name>
</gene>
<proteinExistence type="predicted"/>
<organism evidence="2 3">
    <name type="scientific">Subtercola boreus</name>
    <dbReference type="NCBI Taxonomy" id="120213"/>
    <lineage>
        <taxon>Bacteria</taxon>
        <taxon>Bacillati</taxon>
        <taxon>Actinomycetota</taxon>
        <taxon>Actinomycetes</taxon>
        <taxon>Micrococcales</taxon>
        <taxon>Microbacteriaceae</taxon>
        <taxon>Subtercola</taxon>
    </lineage>
</organism>
<comment type="caution">
    <text evidence="2">The sequence shown here is derived from an EMBL/GenBank/DDBJ whole genome shotgun (WGS) entry which is preliminary data.</text>
</comment>
<sequence length="152" mass="15480">MLADLQQRGETLAVAESLTGGLLVAEFIRPAGASNVVYGGIVAYNTAVKASLLGVDAELLRKHGPVHPEVAEQMAEGARHALAVDGSPASIGISTTGVAGPGSQDGHPEGTVFIGISLDGGTRSFALQLHGDRGRVRTAAVSEAVRILSAQF</sequence>
<accession>A0A3E0VXF6</accession>